<accession>A0A1I2QM62</accession>
<proteinExistence type="predicted"/>
<dbReference type="OrthoDB" id="2654667at2"/>
<organism evidence="1 2">
    <name type="scientific">Planifilum fulgidum</name>
    <dbReference type="NCBI Taxonomy" id="201973"/>
    <lineage>
        <taxon>Bacteria</taxon>
        <taxon>Bacillati</taxon>
        <taxon>Bacillota</taxon>
        <taxon>Bacilli</taxon>
        <taxon>Bacillales</taxon>
        <taxon>Thermoactinomycetaceae</taxon>
        <taxon>Planifilum</taxon>
    </lineage>
</organism>
<gene>
    <name evidence="1" type="ORF">SAMN04488025_12510</name>
</gene>
<keyword evidence="2" id="KW-1185">Reference proteome</keyword>
<dbReference type="EMBL" id="FOOK01000025">
    <property type="protein sequence ID" value="SFG29695.1"/>
    <property type="molecule type" value="Genomic_DNA"/>
</dbReference>
<reference evidence="1 2" key="1">
    <citation type="submission" date="2016-10" db="EMBL/GenBank/DDBJ databases">
        <authorList>
            <person name="de Groot N.N."/>
        </authorList>
    </citation>
    <scope>NUCLEOTIDE SEQUENCE [LARGE SCALE GENOMIC DNA]</scope>
    <source>
        <strain evidence="1 2">DSM 44945</strain>
    </source>
</reference>
<evidence type="ECO:0008006" key="3">
    <source>
        <dbReference type="Google" id="ProtNLM"/>
    </source>
</evidence>
<evidence type="ECO:0000313" key="1">
    <source>
        <dbReference type="EMBL" id="SFG29695.1"/>
    </source>
</evidence>
<dbReference type="InterPro" id="IPR025673">
    <property type="entry name" value="PCYCGC"/>
</dbReference>
<dbReference type="Pfam" id="PF13798">
    <property type="entry name" value="PCYCGC"/>
    <property type="match status" value="1"/>
</dbReference>
<dbReference type="PROSITE" id="PS51257">
    <property type="entry name" value="PROKAR_LIPOPROTEIN"/>
    <property type="match status" value="1"/>
</dbReference>
<dbReference type="STRING" id="201973.SAMN04488025_12510"/>
<dbReference type="Proteomes" id="UP000198661">
    <property type="component" value="Unassembled WGS sequence"/>
</dbReference>
<sequence>MKKALWGFLGICLLVGCTGQDDSPVRPSGEGVRGPSQESLAALSEVAEKVEVDPPDFVDEGLPKARETYKLAYAHRDVLKYMPCFCGCGDNGHGHNLHCFIQDVKPNGEVVWDRMGHT</sequence>
<protein>
    <recommendedName>
        <fullName evidence="3">Lipoprotein</fullName>
    </recommendedName>
</protein>
<dbReference type="AlphaFoldDB" id="A0A1I2QM62"/>
<evidence type="ECO:0000313" key="2">
    <source>
        <dbReference type="Proteomes" id="UP000198661"/>
    </source>
</evidence>
<name>A0A1I2QM62_9BACL</name>